<dbReference type="Proteomes" id="UP000011744">
    <property type="component" value="Unassembled WGS sequence"/>
</dbReference>
<dbReference type="STRING" id="1244869.H261_23227"/>
<accession>M2YZP6</accession>
<keyword evidence="3" id="KW-1185">Reference proteome</keyword>
<evidence type="ECO:0000313" key="3">
    <source>
        <dbReference type="Proteomes" id="UP000011744"/>
    </source>
</evidence>
<dbReference type="eggNOG" id="COG4386">
    <property type="taxonomic scope" value="Bacteria"/>
</dbReference>
<dbReference type="EMBL" id="AONQ01000183">
    <property type="protein sequence ID" value="EME67495.1"/>
    <property type="molecule type" value="Genomic_DNA"/>
</dbReference>
<feature type="domain" description="Phage tail sheath protein-like beta-sandwich" evidence="1">
    <location>
        <begin position="96"/>
        <end position="198"/>
    </location>
</feature>
<sequence length="300" mass="30696">DEIPVDERTSGVHVEVRGVPGYLREQQEACIIAQMITSGDGMGTATPGVPVVIPGDGSAAAALFGSGSHAHRMVRAYRAGNRTTPLTVIALEDNAAGAKAARTVTLAGTATQAGTLPVYVGLDRVQVGVAVGETAAVLAAALISAINDAADLPVVAEATATPEEVKVTAKHKGEIGNDIKLHVAMLGELGGEAVPTGLTVSGLGFLTGGTANPVQTAARAAIANRDYHYYTLGGWSDTTTLDAWSAELEDMWSPGRDLWGRLGLTARRGSLSQLKTFGSARNDRFISCLGVSGSPGPVVG</sequence>
<dbReference type="Pfam" id="PF17481">
    <property type="entry name" value="Phage_sheath_domII"/>
    <property type="match status" value="1"/>
</dbReference>
<gene>
    <name evidence="2" type="ORF">H261_23227</name>
</gene>
<name>M2YZP6_9PROT</name>
<evidence type="ECO:0000313" key="2">
    <source>
        <dbReference type="EMBL" id="EME67495.1"/>
    </source>
</evidence>
<proteinExistence type="predicted"/>
<organism evidence="2 3">
    <name type="scientific">Paramagnetospirillum caucaseum</name>
    <dbReference type="NCBI Taxonomy" id="1244869"/>
    <lineage>
        <taxon>Bacteria</taxon>
        <taxon>Pseudomonadati</taxon>
        <taxon>Pseudomonadota</taxon>
        <taxon>Alphaproteobacteria</taxon>
        <taxon>Rhodospirillales</taxon>
        <taxon>Magnetospirillaceae</taxon>
        <taxon>Paramagnetospirillum</taxon>
    </lineage>
</organism>
<dbReference type="AlphaFoldDB" id="M2YZP6"/>
<comment type="caution">
    <text evidence="2">The sequence shown here is derived from an EMBL/GenBank/DDBJ whole genome shotgun (WGS) entry which is preliminary data.</text>
</comment>
<evidence type="ECO:0000259" key="1">
    <source>
        <dbReference type="Pfam" id="PF17481"/>
    </source>
</evidence>
<feature type="non-terminal residue" evidence="2">
    <location>
        <position position="1"/>
    </location>
</feature>
<reference evidence="2 3" key="1">
    <citation type="journal article" date="2014" name="Genome Announc.">
        <title>Draft Genome Sequence of Magnetospirillum sp. Strain SO-1, a Freshwater Magnetotactic Bacterium Isolated from the Ol'khovka River, Russia.</title>
        <authorList>
            <person name="Grouzdev D.S."/>
            <person name="Dziuba M.V."/>
            <person name="Sukhacheva M.S."/>
            <person name="Mardanov A.V."/>
            <person name="Beletskiy A.V."/>
            <person name="Kuznetsov B.B."/>
            <person name="Skryabin K.G."/>
        </authorList>
    </citation>
    <scope>NUCLEOTIDE SEQUENCE [LARGE SCALE GENOMIC DNA]</scope>
    <source>
        <strain evidence="2 3">SO-1</strain>
    </source>
</reference>
<feature type="non-terminal residue" evidence="2">
    <location>
        <position position="300"/>
    </location>
</feature>
<dbReference type="InterPro" id="IPR035326">
    <property type="entry name" value="Beta_sandwich_Seath"/>
</dbReference>
<protein>
    <submittedName>
        <fullName evidence="2">Phage tail sheath protein</fullName>
    </submittedName>
</protein>